<evidence type="ECO:0000313" key="2">
    <source>
        <dbReference type="Proteomes" id="UP000436911"/>
    </source>
</evidence>
<evidence type="ECO:0000313" key="1">
    <source>
        <dbReference type="EMBL" id="KAA3526963.1"/>
    </source>
</evidence>
<comment type="caution">
    <text evidence="1">The sequence shown here is derived from an EMBL/GenBank/DDBJ whole genome shotgun (WGS) entry which is preliminary data.</text>
</comment>
<gene>
    <name evidence="1" type="ORF">DXT89_13560</name>
</gene>
<accession>A0A368NSR2</accession>
<protein>
    <submittedName>
        <fullName evidence="1">Uncharacterized protein</fullName>
    </submittedName>
</protein>
<sequence>MPKNFKDVSLSQYRDWIEYQERILARVEAGEFPYTPTVLADFKSRHENALRELMRLRDFYAEVLPNE</sequence>
<dbReference type="EMBL" id="QUSG01000006">
    <property type="protein sequence ID" value="KAA3526963.1"/>
    <property type="molecule type" value="Genomic_DNA"/>
</dbReference>
<name>A0A368NSR2_AGRVI</name>
<dbReference type="Proteomes" id="UP000436911">
    <property type="component" value="Unassembled WGS sequence"/>
</dbReference>
<proteinExistence type="predicted"/>
<reference evidence="1 2" key="1">
    <citation type="submission" date="2018-08" db="EMBL/GenBank/DDBJ databases">
        <title>Genome sequencing of Agrobacterium vitis strain ICMP 10754.</title>
        <authorList>
            <person name="Visnovsky S.B."/>
            <person name="Pitman A.R."/>
        </authorList>
    </citation>
    <scope>NUCLEOTIDE SEQUENCE [LARGE SCALE GENOMIC DNA]</scope>
    <source>
        <strain evidence="1 2">ICMP 10754</strain>
    </source>
</reference>
<dbReference type="AlphaFoldDB" id="A0A368NSR2"/>
<organism evidence="1 2">
    <name type="scientific">Agrobacterium vitis</name>
    <name type="common">Rhizobium vitis</name>
    <dbReference type="NCBI Taxonomy" id="373"/>
    <lineage>
        <taxon>Bacteria</taxon>
        <taxon>Pseudomonadati</taxon>
        <taxon>Pseudomonadota</taxon>
        <taxon>Alphaproteobacteria</taxon>
        <taxon>Hyphomicrobiales</taxon>
        <taxon>Rhizobiaceae</taxon>
        <taxon>Rhizobium/Agrobacterium group</taxon>
        <taxon>Agrobacterium</taxon>
    </lineage>
</organism>